<protein>
    <submittedName>
        <fullName evidence="2">PilZ domain-containing protein</fullName>
    </submittedName>
</protein>
<organism evidence="2 3">
    <name type="scientific">Rhizobium helianthi</name>
    <dbReference type="NCBI Taxonomy" id="1132695"/>
    <lineage>
        <taxon>Bacteria</taxon>
        <taxon>Pseudomonadati</taxon>
        <taxon>Pseudomonadota</taxon>
        <taxon>Alphaproteobacteria</taxon>
        <taxon>Hyphomicrobiales</taxon>
        <taxon>Rhizobiaceae</taxon>
        <taxon>Rhizobium/Agrobacterium group</taxon>
        <taxon>Rhizobium</taxon>
    </lineage>
</organism>
<name>A0ABW4LY05_9HYPH</name>
<proteinExistence type="predicted"/>
<feature type="domain" description="PilZ" evidence="1">
    <location>
        <begin position="9"/>
        <end position="90"/>
    </location>
</feature>
<evidence type="ECO:0000313" key="3">
    <source>
        <dbReference type="Proteomes" id="UP001597322"/>
    </source>
</evidence>
<reference evidence="3" key="1">
    <citation type="journal article" date="2019" name="Int. J. Syst. Evol. Microbiol.">
        <title>The Global Catalogue of Microorganisms (GCM) 10K type strain sequencing project: providing services to taxonomists for standard genome sequencing and annotation.</title>
        <authorList>
            <consortium name="The Broad Institute Genomics Platform"/>
            <consortium name="The Broad Institute Genome Sequencing Center for Infectious Disease"/>
            <person name="Wu L."/>
            <person name="Ma J."/>
        </authorList>
    </citation>
    <scope>NUCLEOTIDE SEQUENCE [LARGE SCALE GENOMIC DNA]</scope>
    <source>
        <strain evidence="3">CG52</strain>
    </source>
</reference>
<dbReference type="Proteomes" id="UP001597322">
    <property type="component" value="Unassembled WGS sequence"/>
</dbReference>
<dbReference type="RefSeq" id="WP_377395278.1">
    <property type="nucleotide sequence ID" value="NZ_JBHUEQ010000003.1"/>
</dbReference>
<gene>
    <name evidence="2" type="ORF">ACFSE1_01055</name>
</gene>
<dbReference type="Pfam" id="PF07238">
    <property type="entry name" value="PilZ"/>
    <property type="match status" value="1"/>
</dbReference>
<evidence type="ECO:0000259" key="1">
    <source>
        <dbReference type="Pfam" id="PF07238"/>
    </source>
</evidence>
<dbReference type="SUPFAM" id="SSF141371">
    <property type="entry name" value="PilZ domain-like"/>
    <property type="match status" value="1"/>
</dbReference>
<dbReference type="EMBL" id="JBHUEQ010000003">
    <property type="protein sequence ID" value="MFD1744038.1"/>
    <property type="molecule type" value="Genomic_DNA"/>
</dbReference>
<sequence length="119" mass="13281">MAHGQGDGRRAERMRCNFRSIVYFMDEIVDASVSDISKTGLCLNLRGWLSAKPGATIQLRCNELGLIEGTIRWYRAGKMGIKLAESSNTQAQVASFFKHYYKPQMPVVAAPARMVAGRR</sequence>
<accession>A0ABW4LY05</accession>
<dbReference type="InterPro" id="IPR009875">
    <property type="entry name" value="PilZ_domain"/>
</dbReference>
<comment type="caution">
    <text evidence="2">The sequence shown here is derived from an EMBL/GenBank/DDBJ whole genome shotgun (WGS) entry which is preliminary data.</text>
</comment>
<keyword evidence="3" id="KW-1185">Reference proteome</keyword>
<evidence type="ECO:0000313" key="2">
    <source>
        <dbReference type="EMBL" id="MFD1744038.1"/>
    </source>
</evidence>